<dbReference type="Proteomes" id="UP000295717">
    <property type="component" value="Unassembled WGS sequence"/>
</dbReference>
<sequence>MFNLTAVQARQVPGVLLFDAALSDARAFTVEIAASRGWSIPSVTSTTAVFEQVLEGEDVDGVMVAQRLLRIFADFAEESAGIRVSLRAEEVESPATDAEWMTDVTGRYADNLTNALSSLRARWDAQRASPAAPSSAQDAVNMGRLAPLTGPMTSEPVGVWAYAAERYAQSRGCELTERSTQLEASGQGWEHHRVFCRKGSEIRVQCRDGDCTARP</sequence>
<reference evidence="1 2" key="1">
    <citation type="submission" date="2019-03" db="EMBL/GenBank/DDBJ databases">
        <title>Genomic Encyclopedia of Type Strains, Phase IV (KMG-IV): sequencing the most valuable type-strain genomes for metagenomic binning, comparative biology and taxonomic classification.</title>
        <authorList>
            <person name="Goeker M."/>
        </authorList>
    </citation>
    <scope>NUCLEOTIDE SEQUENCE [LARGE SCALE GENOMIC DNA]</scope>
    <source>
        <strain evidence="1 2">DSM 13587</strain>
    </source>
</reference>
<accession>A0A4R3N6V6</accession>
<evidence type="ECO:0000313" key="1">
    <source>
        <dbReference type="EMBL" id="TCT23866.1"/>
    </source>
</evidence>
<protein>
    <submittedName>
        <fullName evidence="1">Uncharacterized protein</fullName>
    </submittedName>
</protein>
<name>A0A4R3N6V6_9GAMM</name>
<dbReference type="RefSeq" id="WP_243651355.1">
    <property type="nucleotide sequence ID" value="NZ_SMAO01000001.1"/>
</dbReference>
<gene>
    <name evidence="1" type="ORF">EDC35_101180</name>
</gene>
<proteinExistence type="predicted"/>
<dbReference type="AlphaFoldDB" id="A0A4R3N6V6"/>
<organism evidence="1 2">
    <name type="scientific">Thiobaca trueperi</name>
    <dbReference type="NCBI Taxonomy" id="127458"/>
    <lineage>
        <taxon>Bacteria</taxon>
        <taxon>Pseudomonadati</taxon>
        <taxon>Pseudomonadota</taxon>
        <taxon>Gammaproteobacteria</taxon>
        <taxon>Chromatiales</taxon>
        <taxon>Chromatiaceae</taxon>
        <taxon>Thiobaca</taxon>
    </lineage>
</organism>
<evidence type="ECO:0000313" key="2">
    <source>
        <dbReference type="Proteomes" id="UP000295717"/>
    </source>
</evidence>
<comment type="caution">
    <text evidence="1">The sequence shown here is derived from an EMBL/GenBank/DDBJ whole genome shotgun (WGS) entry which is preliminary data.</text>
</comment>
<dbReference type="EMBL" id="SMAO01000001">
    <property type="protein sequence ID" value="TCT23866.1"/>
    <property type="molecule type" value="Genomic_DNA"/>
</dbReference>
<keyword evidence="2" id="KW-1185">Reference proteome</keyword>